<proteinExistence type="predicted"/>
<name>A0ABS6FGL4_9FIRM</name>
<sequence>MKNKILALVTIFIFVPSFVFAEEFKSINIDAKIDKNGVGHITETWKIHEDNDNYTERYKTINNLQGIKIEDFSLNALGRDFTELSPWDIDASFDDKKYRYGRIDKGDEIELTWGISEYSDNTYNLNYKINPLVVGLNDSDMLFFNFVGDNFDPEPKNISIKISGFEPFKDVKMWGFGLQGEIHNVNGDILLNSTGDVNYATIMLKFPKGYFNTAMKIDKNFDDYAKEASIGSDWQDREGEAYKPPMSTGEKIAVVGGLAGFSLILFFIVGAFYLTFREKNIQNKSILPGKKKFKNNYLKEVPYDGNIEDIAFFIKEANLVYTDLVGNYINSFILKWLLSNNIEFIEDSGIFAENKIKILSRPNDMGKMEEELFEMLSAANEKTDSEYLTSKDFEKYVKKNKDDMENYYEKFEDESIKALEYGGYLEDYEFEKKFFGFKNTGKELKITDKGIKLYGDIIKFYNYLDDYYELVEDEKLPNWENLLIYSSVFFLDKEFAKGAENYNSSFNPALYVNLTSNSRDFSKSINQSYGSATGFSNAGFGGATSAGGGGGSFGGGGGGGR</sequence>
<dbReference type="Pfam" id="PF09972">
    <property type="entry name" value="DUF2207"/>
    <property type="match status" value="1"/>
</dbReference>
<keyword evidence="1" id="KW-0472">Membrane</keyword>
<keyword evidence="5" id="KW-1185">Reference proteome</keyword>
<reference evidence="4 5" key="1">
    <citation type="submission" date="2021-06" db="EMBL/GenBank/DDBJ databases">
        <authorList>
            <person name="Sun Q."/>
            <person name="Li D."/>
        </authorList>
    </citation>
    <scope>NUCLEOTIDE SEQUENCE [LARGE SCALE GENOMIC DNA]</scope>
    <source>
        <strain evidence="4 5">MSJ-1</strain>
    </source>
</reference>
<organism evidence="4 5">
    <name type="scientific">Peptoniphilus ovalis</name>
    <dbReference type="NCBI Taxonomy" id="2841503"/>
    <lineage>
        <taxon>Bacteria</taxon>
        <taxon>Bacillati</taxon>
        <taxon>Bacillota</taxon>
        <taxon>Tissierellia</taxon>
        <taxon>Tissierellales</taxon>
        <taxon>Peptoniphilaceae</taxon>
        <taxon>Peptoniphilus</taxon>
    </lineage>
</organism>
<dbReference type="Proteomes" id="UP000783742">
    <property type="component" value="Unassembled WGS sequence"/>
</dbReference>
<evidence type="ECO:0000313" key="4">
    <source>
        <dbReference type="EMBL" id="MBU5668401.1"/>
    </source>
</evidence>
<dbReference type="EMBL" id="JAHLQO010000001">
    <property type="protein sequence ID" value="MBU5668401.1"/>
    <property type="molecule type" value="Genomic_DNA"/>
</dbReference>
<feature type="domain" description="DUF2207" evidence="3">
    <location>
        <begin position="26"/>
        <end position="184"/>
    </location>
</feature>
<evidence type="ECO:0000256" key="2">
    <source>
        <dbReference type="SAM" id="SignalP"/>
    </source>
</evidence>
<feature type="chain" id="PRO_5047330530" evidence="2">
    <location>
        <begin position="22"/>
        <end position="561"/>
    </location>
</feature>
<accession>A0ABS6FGL4</accession>
<evidence type="ECO:0000256" key="1">
    <source>
        <dbReference type="SAM" id="Phobius"/>
    </source>
</evidence>
<feature type="transmembrane region" description="Helical" evidence="1">
    <location>
        <begin position="252"/>
        <end position="276"/>
    </location>
</feature>
<keyword evidence="1" id="KW-1133">Transmembrane helix</keyword>
<dbReference type="InterPro" id="IPR018702">
    <property type="entry name" value="DUF2207"/>
</dbReference>
<feature type="signal peptide" evidence="2">
    <location>
        <begin position="1"/>
        <end position="21"/>
    </location>
</feature>
<keyword evidence="1" id="KW-0812">Transmembrane</keyword>
<dbReference type="RefSeq" id="WP_216548131.1">
    <property type="nucleotide sequence ID" value="NZ_JAHLQO010000001.1"/>
</dbReference>
<protein>
    <submittedName>
        <fullName evidence="4">DUF2207 domain-containing protein</fullName>
    </submittedName>
</protein>
<comment type="caution">
    <text evidence="4">The sequence shown here is derived from an EMBL/GenBank/DDBJ whole genome shotgun (WGS) entry which is preliminary data.</text>
</comment>
<evidence type="ECO:0000313" key="5">
    <source>
        <dbReference type="Proteomes" id="UP000783742"/>
    </source>
</evidence>
<evidence type="ECO:0000259" key="3">
    <source>
        <dbReference type="Pfam" id="PF09972"/>
    </source>
</evidence>
<keyword evidence="2" id="KW-0732">Signal</keyword>
<gene>
    <name evidence="4" type="ORF">KQI68_00955</name>
</gene>